<evidence type="ECO:0000313" key="1">
    <source>
        <dbReference type="EMBL" id="PLW77886.1"/>
    </source>
</evidence>
<name>A0A2N5XTN3_9HYPH</name>
<dbReference type="Proteomes" id="UP000234881">
    <property type="component" value="Unassembled WGS sequence"/>
</dbReference>
<accession>A0A2N5XTN3</accession>
<reference evidence="1 2" key="1">
    <citation type="submission" date="2018-01" db="EMBL/GenBank/DDBJ databases">
        <title>The draft genome sequence of Cohaesibacter sp. H1304.</title>
        <authorList>
            <person name="Wang N.-N."/>
            <person name="Du Z.-J."/>
        </authorList>
    </citation>
    <scope>NUCLEOTIDE SEQUENCE [LARGE SCALE GENOMIC DNA]</scope>
    <source>
        <strain evidence="1 2">H1304</strain>
    </source>
</reference>
<proteinExistence type="predicted"/>
<sequence length="71" mass="7244">MGGLFGKSDNGAVELQKKIAQENQNKQIAALAKASSEVDQAKAQAKGGGRKALGNRLLTFIGTSGGQDTLG</sequence>
<protein>
    <submittedName>
        <fullName evidence="1">Uncharacterized protein</fullName>
    </submittedName>
</protein>
<keyword evidence="2" id="KW-1185">Reference proteome</keyword>
<gene>
    <name evidence="1" type="ORF">C0081_07100</name>
</gene>
<comment type="caution">
    <text evidence="1">The sequence shown here is derived from an EMBL/GenBank/DDBJ whole genome shotgun (WGS) entry which is preliminary data.</text>
</comment>
<evidence type="ECO:0000313" key="2">
    <source>
        <dbReference type="Proteomes" id="UP000234881"/>
    </source>
</evidence>
<dbReference type="OrthoDB" id="9943633at2"/>
<dbReference type="RefSeq" id="WP_101533127.1">
    <property type="nucleotide sequence ID" value="NZ_PKUQ01000013.1"/>
</dbReference>
<organism evidence="1 2">
    <name type="scientific">Cohaesibacter celericrescens</name>
    <dbReference type="NCBI Taxonomy" id="2067669"/>
    <lineage>
        <taxon>Bacteria</taxon>
        <taxon>Pseudomonadati</taxon>
        <taxon>Pseudomonadota</taxon>
        <taxon>Alphaproteobacteria</taxon>
        <taxon>Hyphomicrobiales</taxon>
        <taxon>Cohaesibacteraceae</taxon>
    </lineage>
</organism>
<dbReference type="EMBL" id="PKUQ01000013">
    <property type="protein sequence ID" value="PLW77886.1"/>
    <property type="molecule type" value="Genomic_DNA"/>
</dbReference>
<dbReference type="AlphaFoldDB" id="A0A2N5XTN3"/>